<proteinExistence type="inferred from homology"/>
<evidence type="ECO:0000313" key="7">
    <source>
        <dbReference type="Proteomes" id="UP000615760"/>
    </source>
</evidence>
<comment type="caution">
    <text evidence="6">The sequence shown here is derived from an EMBL/GenBank/DDBJ whole genome shotgun (WGS) entry which is preliminary data.</text>
</comment>
<keyword evidence="3" id="KW-0133">Cell shape</keyword>
<evidence type="ECO:0000259" key="5">
    <source>
        <dbReference type="Pfam" id="PF04085"/>
    </source>
</evidence>
<dbReference type="Proteomes" id="UP000615760">
    <property type="component" value="Unassembled WGS sequence"/>
</dbReference>
<sequence length="275" mass="30920">MQQILNFIFKNSILLLFLLLLGISLSLTIQSHSYHKSKFINSANAVSGYTYQNISDAEDYFSLKKQNEKLATENARLKELLYNKKDTLLKPNINFPDTGGNFDVIQSKVISNSYNVHENYLTINTGNKKGVNPDMGVVSNRGVVGIVDNTSANYATVISMLNLKFKLSAKVKGSNHYGFLVWDGKNAGYMQLIDIPRLAKLKTGDTIVTGGRSVIFPENIPVGKIDKIFIDDQTNYYTLNVRLFNDMTSLSHVYIIANKDKEEITELEKTTKKNE</sequence>
<dbReference type="Gene3D" id="2.40.10.350">
    <property type="entry name" value="Rod shape-determining protein MreC, domain 2"/>
    <property type="match status" value="1"/>
</dbReference>
<evidence type="ECO:0000313" key="6">
    <source>
        <dbReference type="EMBL" id="GGB70527.1"/>
    </source>
</evidence>
<reference evidence="7" key="1">
    <citation type="journal article" date="2019" name="Int. J. Syst. Evol. Microbiol.">
        <title>The Global Catalogue of Microorganisms (GCM) 10K type strain sequencing project: providing services to taxonomists for standard genome sequencing and annotation.</title>
        <authorList>
            <consortium name="The Broad Institute Genomics Platform"/>
            <consortium name="The Broad Institute Genome Sequencing Center for Infectious Disease"/>
            <person name="Wu L."/>
            <person name="Ma J."/>
        </authorList>
    </citation>
    <scope>NUCLEOTIDE SEQUENCE [LARGE SCALE GENOMIC DNA]</scope>
    <source>
        <strain evidence="7">CGMCC 1.15461</strain>
    </source>
</reference>
<protein>
    <recommendedName>
        <fullName evidence="2">Cell shape-determining protein MreC</fullName>
    </recommendedName>
    <alternativeName>
        <fullName evidence="4">Cell shape protein MreC</fullName>
    </alternativeName>
</protein>
<evidence type="ECO:0000256" key="2">
    <source>
        <dbReference type="ARBA" id="ARBA00013855"/>
    </source>
</evidence>
<evidence type="ECO:0000256" key="3">
    <source>
        <dbReference type="ARBA" id="ARBA00022960"/>
    </source>
</evidence>
<name>A0ABQ1JN12_9FLAO</name>
<organism evidence="6 7">
    <name type="scientific">Flavobacterium suaedae</name>
    <dbReference type="NCBI Taxonomy" id="1767027"/>
    <lineage>
        <taxon>Bacteria</taxon>
        <taxon>Pseudomonadati</taxon>
        <taxon>Bacteroidota</taxon>
        <taxon>Flavobacteriia</taxon>
        <taxon>Flavobacteriales</taxon>
        <taxon>Flavobacteriaceae</taxon>
        <taxon>Flavobacterium</taxon>
    </lineage>
</organism>
<evidence type="ECO:0000256" key="4">
    <source>
        <dbReference type="ARBA" id="ARBA00032089"/>
    </source>
</evidence>
<dbReference type="InterPro" id="IPR055342">
    <property type="entry name" value="MreC_beta-barrel_core"/>
</dbReference>
<accession>A0ABQ1JN12</accession>
<dbReference type="NCBIfam" id="NF010532">
    <property type="entry name" value="PRK13922.9-3"/>
    <property type="match status" value="1"/>
</dbReference>
<dbReference type="InterPro" id="IPR042175">
    <property type="entry name" value="Cell/Rod_MreC_2"/>
</dbReference>
<dbReference type="InterPro" id="IPR007221">
    <property type="entry name" value="MreC"/>
</dbReference>
<dbReference type="InterPro" id="IPR042177">
    <property type="entry name" value="Cell/Rod_1"/>
</dbReference>
<dbReference type="PANTHER" id="PTHR34138:SF1">
    <property type="entry name" value="CELL SHAPE-DETERMINING PROTEIN MREC"/>
    <property type="match status" value="1"/>
</dbReference>
<evidence type="ECO:0000256" key="1">
    <source>
        <dbReference type="ARBA" id="ARBA00009369"/>
    </source>
</evidence>
<dbReference type="RefSeq" id="WP_188619967.1">
    <property type="nucleotide sequence ID" value="NZ_BMJE01000002.1"/>
</dbReference>
<gene>
    <name evidence="6" type="primary">mreC</name>
    <name evidence="6" type="ORF">GCM10007424_08100</name>
</gene>
<dbReference type="EMBL" id="BMJE01000002">
    <property type="protein sequence ID" value="GGB70527.1"/>
    <property type="molecule type" value="Genomic_DNA"/>
</dbReference>
<dbReference type="Gene3D" id="2.40.10.340">
    <property type="entry name" value="Rod shape-determining protein MreC, domain 1"/>
    <property type="match status" value="1"/>
</dbReference>
<comment type="similarity">
    <text evidence="1">Belongs to the MreC family.</text>
</comment>
<dbReference type="Pfam" id="PF04085">
    <property type="entry name" value="MreC"/>
    <property type="match status" value="1"/>
</dbReference>
<feature type="domain" description="Rod shape-determining protein MreC beta-barrel core" evidence="5">
    <location>
        <begin position="109"/>
        <end position="256"/>
    </location>
</feature>
<dbReference type="PANTHER" id="PTHR34138">
    <property type="entry name" value="CELL SHAPE-DETERMINING PROTEIN MREC"/>
    <property type="match status" value="1"/>
</dbReference>
<keyword evidence="7" id="KW-1185">Reference proteome</keyword>